<feature type="region of interest" description="Disordered" evidence="5">
    <location>
        <begin position="297"/>
        <end position="334"/>
    </location>
</feature>
<dbReference type="InterPro" id="IPR001807">
    <property type="entry name" value="ClC"/>
</dbReference>
<accession>A0A8S1J7J0</accession>
<dbReference type="Proteomes" id="UP000708148">
    <property type="component" value="Unassembled WGS sequence"/>
</dbReference>
<keyword evidence="2 6" id="KW-0812">Transmembrane</keyword>
<organism evidence="7 8">
    <name type="scientific">Ostreobium quekettii</name>
    <dbReference type="NCBI Taxonomy" id="121088"/>
    <lineage>
        <taxon>Eukaryota</taxon>
        <taxon>Viridiplantae</taxon>
        <taxon>Chlorophyta</taxon>
        <taxon>core chlorophytes</taxon>
        <taxon>Ulvophyceae</taxon>
        <taxon>TCBD clade</taxon>
        <taxon>Bryopsidales</taxon>
        <taxon>Ostreobineae</taxon>
        <taxon>Ostreobiaceae</taxon>
        <taxon>Ostreobium</taxon>
    </lineage>
</organism>
<dbReference type="Gene3D" id="1.10.3080.10">
    <property type="entry name" value="Clc chloride channel"/>
    <property type="match status" value="1"/>
</dbReference>
<dbReference type="Pfam" id="PF00654">
    <property type="entry name" value="Voltage_CLC"/>
    <property type="match status" value="1"/>
</dbReference>
<dbReference type="AlphaFoldDB" id="A0A8S1J7J0"/>
<dbReference type="GO" id="GO:0016020">
    <property type="term" value="C:membrane"/>
    <property type="evidence" value="ECO:0007669"/>
    <property type="project" value="UniProtKB-SubCell"/>
</dbReference>
<feature type="transmembrane region" description="Helical" evidence="6">
    <location>
        <begin position="250"/>
        <end position="267"/>
    </location>
</feature>
<dbReference type="SUPFAM" id="SSF81340">
    <property type="entry name" value="Clc chloride channel"/>
    <property type="match status" value="1"/>
</dbReference>
<evidence type="ECO:0000256" key="2">
    <source>
        <dbReference type="ARBA" id="ARBA00022692"/>
    </source>
</evidence>
<feature type="transmembrane region" description="Helical" evidence="6">
    <location>
        <begin position="186"/>
        <end position="207"/>
    </location>
</feature>
<comment type="subcellular location">
    <subcellularLocation>
        <location evidence="1">Membrane</location>
        <topology evidence="1">Multi-pass membrane protein</topology>
    </subcellularLocation>
</comment>
<dbReference type="PANTHER" id="PTHR43427:SF12">
    <property type="entry name" value="CHLORIDE TRANSPORTER"/>
    <property type="match status" value="1"/>
</dbReference>
<dbReference type="GO" id="GO:0015108">
    <property type="term" value="F:chloride transmembrane transporter activity"/>
    <property type="evidence" value="ECO:0007669"/>
    <property type="project" value="InterPro"/>
</dbReference>
<sequence>SIFAFEVLHRMGLQFFEVLNYAVMCALICLFVMRGLWGLERFGAIWAFIDKMGEVDSRHLLLGVVLGLIGAGMALLFMEINRHLKKGAMAVRLDEKRRPVLCGAIGGVLIGLIGVWLPPTMFWSEYEMETVANPEIKLAHVWPKGGYWGLAPWFQGHYTPAIWFGLAFAKLLTINISVVSGMRGGFIFPLMFAGACLGRGLATVPGIPWVSDQAPVLAAMVTAAAVCTGVTRTPFAVTLILTALVGDPGVAAPTLCGALTSFFVLMNRPFFLAQRDRDDIIFKPLAFGEMPRGVSGISAGESSESSGNNFRIPAGHLATSGSRTSETTLNELAA</sequence>
<evidence type="ECO:0000256" key="6">
    <source>
        <dbReference type="SAM" id="Phobius"/>
    </source>
</evidence>
<comment type="caution">
    <text evidence="7">The sequence shown here is derived from an EMBL/GenBank/DDBJ whole genome shotgun (WGS) entry which is preliminary data.</text>
</comment>
<feature type="transmembrane region" description="Helical" evidence="6">
    <location>
        <begin position="99"/>
        <end position="117"/>
    </location>
</feature>
<proteinExistence type="predicted"/>
<dbReference type="OrthoDB" id="509547at2759"/>
<dbReference type="PANTHER" id="PTHR43427">
    <property type="entry name" value="CHLORIDE CHANNEL PROTEIN CLC-E"/>
    <property type="match status" value="1"/>
</dbReference>
<keyword evidence="3 6" id="KW-1133">Transmembrane helix</keyword>
<gene>
    <name evidence="7" type="ORF">OSTQU699_LOCUS8508</name>
</gene>
<feature type="compositionally biased region" description="Polar residues" evidence="5">
    <location>
        <begin position="319"/>
        <end position="334"/>
    </location>
</feature>
<dbReference type="CDD" id="cd00400">
    <property type="entry name" value="Voltage_gated_ClC"/>
    <property type="match status" value="1"/>
</dbReference>
<evidence type="ECO:0000256" key="3">
    <source>
        <dbReference type="ARBA" id="ARBA00022989"/>
    </source>
</evidence>
<evidence type="ECO:0008006" key="9">
    <source>
        <dbReference type="Google" id="ProtNLM"/>
    </source>
</evidence>
<dbReference type="InterPro" id="IPR014743">
    <property type="entry name" value="Cl-channel_core"/>
</dbReference>
<feature type="transmembrane region" description="Helical" evidence="6">
    <location>
        <begin position="18"/>
        <end position="39"/>
    </location>
</feature>
<feature type="transmembrane region" description="Helical" evidence="6">
    <location>
        <begin position="161"/>
        <end position="179"/>
    </location>
</feature>
<keyword evidence="8" id="KW-1185">Reference proteome</keyword>
<reference evidence="7" key="1">
    <citation type="submission" date="2020-12" db="EMBL/GenBank/DDBJ databases">
        <authorList>
            <person name="Iha C."/>
        </authorList>
    </citation>
    <scope>NUCLEOTIDE SEQUENCE</scope>
</reference>
<keyword evidence="4 6" id="KW-0472">Membrane</keyword>
<dbReference type="InterPro" id="IPR050368">
    <property type="entry name" value="ClC-type_chloride_channel"/>
</dbReference>
<feature type="transmembrane region" description="Helical" evidence="6">
    <location>
        <begin position="59"/>
        <end position="78"/>
    </location>
</feature>
<feature type="non-terminal residue" evidence="7">
    <location>
        <position position="334"/>
    </location>
</feature>
<name>A0A8S1J7J0_9CHLO</name>
<evidence type="ECO:0000256" key="1">
    <source>
        <dbReference type="ARBA" id="ARBA00004141"/>
    </source>
</evidence>
<feature type="compositionally biased region" description="Low complexity" evidence="5">
    <location>
        <begin position="297"/>
        <end position="307"/>
    </location>
</feature>
<evidence type="ECO:0000256" key="5">
    <source>
        <dbReference type="SAM" id="MobiDB-lite"/>
    </source>
</evidence>
<protein>
    <recommendedName>
        <fullName evidence="9">Chloride channel protein</fullName>
    </recommendedName>
</protein>
<evidence type="ECO:0000313" key="7">
    <source>
        <dbReference type="EMBL" id="CAD7703151.1"/>
    </source>
</evidence>
<evidence type="ECO:0000313" key="8">
    <source>
        <dbReference type="Proteomes" id="UP000708148"/>
    </source>
</evidence>
<dbReference type="EMBL" id="CAJHUC010002083">
    <property type="protein sequence ID" value="CAD7703151.1"/>
    <property type="molecule type" value="Genomic_DNA"/>
</dbReference>
<evidence type="ECO:0000256" key="4">
    <source>
        <dbReference type="ARBA" id="ARBA00023136"/>
    </source>
</evidence>